<dbReference type="EMBL" id="VSSQ01014906">
    <property type="protein sequence ID" value="MPM54662.1"/>
    <property type="molecule type" value="Genomic_DNA"/>
</dbReference>
<protein>
    <submittedName>
        <fullName evidence="1">Uncharacterized protein</fullName>
    </submittedName>
</protein>
<proteinExistence type="predicted"/>
<gene>
    <name evidence="1" type="ORF">SDC9_101441</name>
</gene>
<dbReference type="AlphaFoldDB" id="A0A645AN43"/>
<sequence length="172" mass="19778">MLLETKNSGYKIETAEGMFFPVIDYAVYKKYRSNVTADIAAFIDIMAVESDKTPIKDAALVISWDEIIKRAQTQEQFIKEYVNSAKVEDMRQQLKRYTAFAMYGGNNTPLFSYETKQMNAEARKTYLATTFDANNGSFSKAMIGYLDVLKKNDYKLTSEVQEYRNKASEDIR</sequence>
<reference evidence="1" key="1">
    <citation type="submission" date="2019-08" db="EMBL/GenBank/DDBJ databases">
        <authorList>
            <person name="Kucharzyk K."/>
            <person name="Murdoch R.W."/>
            <person name="Higgins S."/>
            <person name="Loffler F."/>
        </authorList>
    </citation>
    <scope>NUCLEOTIDE SEQUENCE</scope>
</reference>
<accession>A0A645AN43</accession>
<organism evidence="1">
    <name type="scientific">bioreactor metagenome</name>
    <dbReference type="NCBI Taxonomy" id="1076179"/>
    <lineage>
        <taxon>unclassified sequences</taxon>
        <taxon>metagenomes</taxon>
        <taxon>ecological metagenomes</taxon>
    </lineage>
</organism>
<name>A0A645AN43_9ZZZZ</name>
<evidence type="ECO:0000313" key="1">
    <source>
        <dbReference type="EMBL" id="MPM54662.1"/>
    </source>
</evidence>
<comment type="caution">
    <text evidence="1">The sequence shown here is derived from an EMBL/GenBank/DDBJ whole genome shotgun (WGS) entry which is preliminary data.</text>
</comment>